<name>A0ABQ5LMQ7_9GAMM</name>
<keyword evidence="3" id="KW-1185">Reference proteome</keyword>
<evidence type="ECO:0000313" key="3">
    <source>
        <dbReference type="Proteomes" id="UP001059610"/>
    </source>
</evidence>
<evidence type="ECO:0000256" key="1">
    <source>
        <dbReference type="SAM" id="SignalP"/>
    </source>
</evidence>
<dbReference type="Proteomes" id="UP001059610">
    <property type="component" value="Unassembled WGS sequence"/>
</dbReference>
<organism evidence="2 3">
    <name type="scientific">Pragia fontium</name>
    <dbReference type="NCBI Taxonomy" id="82985"/>
    <lineage>
        <taxon>Bacteria</taxon>
        <taxon>Pseudomonadati</taxon>
        <taxon>Pseudomonadota</taxon>
        <taxon>Gammaproteobacteria</taxon>
        <taxon>Enterobacterales</taxon>
        <taxon>Budviciaceae</taxon>
        <taxon>Pragia</taxon>
    </lineage>
</organism>
<dbReference type="Pfam" id="PF07769">
    <property type="entry name" value="PsiF_repeat"/>
    <property type="match status" value="4"/>
</dbReference>
<dbReference type="InterPro" id="IPR011690">
    <property type="entry name" value="P_starv_induced_PsiF"/>
</dbReference>
<gene>
    <name evidence="2" type="ORF">SOASR032_28400</name>
</gene>
<evidence type="ECO:0000313" key="2">
    <source>
        <dbReference type="EMBL" id="GKX64271.1"/>
    </source>
</evidence>
<dbReference type="EMBL" id="BRLJ01000009">
    <property type="protein sequence ID" value="GKX64271.1"/>
    <property type="molecule type" value="Genomic_DNA"/>
</dbReference>
<reference evidence="2" key="1">
    <citation type="submission" date="2022-06" db="EMBL/GenBank/DDBJ databases">
        <title>Draft genome sequences of Pragia fontium str. JCM24417.</title>
        <authorList>
            <person name="Wakabayashi Y."/>
            <person name="Kojima K."/>
        </authorList>
    </citation>
    <scope>NUCLEOTIDE SEQUENCE</scope>
    <source>
        <strain evidence="2">JCM 24417</strain>
    </source>
</reference>
<keyword evidence="1" id="KW-0732">Signal</keyword>
<proteinExistence type="predicted"/>
<comment type="caution">
    <text evidence="2">The sequence shown here is derived from an EMBL/GenBank/DDBJ whole genome shotgun (WGS) entry which is preliminary data.</text>
</comment>
<sequence length="210" mass="22422">MRMFSVLPVLLSLCFISGAMAADTSAKEPSAAQLAQREKMTNCNKAAADKSLKGDERKTFMSTCLKAGSTIDEKKVTPQQQKMADCNKEAGTKNLKGDDRKTFMSTCLTSKPATTEKAAAAATTGAAVATATPQQQKMADCNKEAGTKNLKGEDRKTFMSTCLTGKPAANEKAVTPQQQKMAECNKEAGDKALKGNDRKTFMDTCLKKAA</sequence>
<feature type="chain" id="PRO_5045871486" description="Phosphate starvation-inducible protein psiF" evidence="1">
    <location>
        <begin position="22"/>
        <end position="210"/>
    </location>
</feature>
<protein>
    <recommendedName>
        <fullName evidence="4">Phosphate starvation-inducible protein psiF</fullName>
    </recommendedName>
</protein>
<feature type="signal peptide" evidence="1">
    <location>
        <begin position="1"/>
        <end position="21"/>
    </location>
</feature>
<accession>A0ABQ5LMQ7</accession>
<evidence type="ECO:0008006" key="4">
    <source>
        <dbReference type="Google" id="ProtNLM"/>
    </source>
</evidence>